<evidence type="ECO:0000256" key="4">
    <source>
        <dbReference type="ARBA" id="ARBA00022989"/>
    </source>
</evidence>
<reference evidence="7 8" key="1">
    <citation type="submission" date="2021-02" db="EMBL/GenBank/DDBJ databases">
        <title>Characterization of Marinitoga sp. nov. str. BP5-C20A.</title>
        <authorList>
            <person name="Erauso G."/>
            <person name="Postec A."/>
        </authorList>
    </citation>
    <scope>NUCLEOTIDE SEQUENCE [LARGE SCALE GENOMIC DNA]</scope>
    <source>
        <strain evidence="7 8">BP5-C20A</strain>
    </source>
</reference>
<dbReference type="RefSeq" id="WP_280998489.1">
    <property type="nucleotide sequence ID" value="NZ_CP069362.1"/>
</dbReference>
<feature type="transmembrane region" description="Helical" evidence="6">
    <location>
        <begin position="176"/>
        <end position="197"/>
    </location>
</feature>
<accession>A0ABY8PPW2</accession>
<keyword evidence="5 6" id="KW-0472">Membrane</keyword>
<protein>
    <submittedName>
        <fullName evidence="7">LysE family translocator</fullName>
    </submittedName>
</protein>
<dbReference type="Pfam" id="PF01810">
    <property type="entry name" value="LysE"/>
    <property type="match status" value="1"/>
</dbReference>
<evidence type="ECO:0000256" key="6">
    <source>
        <dbReference type="SAM" id="Phobius"/>
    </source>
</evidence>
<dbReference type="InterPro" id="IPR001123">
    <property type="entry name" value="LeuE-type"/>
</dbReference>
<feature type="transmembrane region" description="Helical" evidence="6">
    <location>
        <begin position="70"/>
        <end position="88"/>
    </location>
</feature>
<evidence type="ECO:0000256" key="2">
    <source>
        <dbReference type="ARBA" id="ARBA00022475"/>
    </source>
</evidence>
<evidence type="ECO:0000313" key="8">
    <source>
        <dbReference type="Proteomes" id="UP001232493"/>
    </source>
</evidence>
<keyword evidence="3 6" id="KW-0812">Transmembrane</keyword>
<comment type="subcellular location">
    <subcellularLocation>
        <location evidence="1">Cell membrane</location>
        <topology evidence="1">Multi-pass membrane protein</topology>
    </subcellularLocation>
</comment>
<evidence type="ECO:0000313" key="7">
    <source>
        <dbReference type="EMBL" id="WGS64666.1"/>
    </source>
</evidence>
<keyword evidence="4 6" id="KW-1133">Transmembrane helix</keyword>
<dbReference type="EMBL" id="CP069362">
    <property type="protein sequence ID" value="WGS64666.1"/>
    <property type="molecule type" value="Genomic_DNA"/>
</dbReference>
<evidence type="ECO:0000256" key="1">
    <source>
        <dbReference type="ARBA" id="ARBA00004651"/>
    </source>
</evidence>
<evidence type="ECO:0000256" key="5">
    <source>
        <dbReference type="ARBA" id="ARBA00023136"/>
    </source>
</evidence>
<keyword evidence="2" id="KW-1003">Cell membrane</keyword>
<dbReference type="Proteomes" id="UP001232493">
    <property type="component" value="Chromosome"/>
</dbReference>
<evidence type="ECO:0000256" key="3">
    <source>
        <dbReference type="ARBA" id="ARBA00022692"/>
    </source>
</evidence>
<dbReference type="PANTHER" id="PTHR30086:SF20">
    <property type="entry name" value="ARGININE EXPORTER PROTEIN ARGO-RELATED"/>
    <property type="match status" value="1"/>
</dbReference>
<sequence>MDWLAFLSFTFVAVITPGPNNILSMANSNKFGYKKTIPFLLGVTVGFGFLVLFSGLFNKVLFEIMPKIRVVIGIIGFIYMLYLAYVLLKSSNHSNEKEEVLSSASFKTGVIMQYINPKAILFSITVTGNFIVPAYDSVFMLVIMSIFLGVVAYFGTSAWALMGSILKMFLSKYEKVFNVIMSLLLVYTAISILSSVFH</sequence>
<organism evidence="7 8">
    <name type="scientific">Marinitoga aeolica</name>
    <dbReference type="NCBI Taxonomy" id="2809031"/>
    <lineage>
        <taxon>Bacteria</taxon>
        <taxon>Thermotogati</taxon>
        <taxon>Thermotogota</taxon>
        <taxon>Thermotogae</taxon>
        <taxon>Petrotogales</taxon>
        <taxon>Petrotogaceae</taxon>
        <taxon>Marinitoga</taxon>
    </lineage>
</organism>
<proteinExistence type="predicted"/>
<dbReference type="PANTHER" id="PTHR30086">
    <property type="entry name" value="ARGININE EXPORTER PROTEIN ARGO"/>
    <property type="match status" value="1"/>
</dbReference>
<keyword evidence="8" id="KW-1185">Reference proteome</keyword>
<feature type="transmembrane region" description="Helical" evidence="6">
    <location>
        <begin position="36"/>
        <end position="58"/>
    </location>
</feature>
<name>A0ABY8PPW2_9BACT</name>
<gene>
    <name evidence="7" type="ORF">JRV97_09910</name>
</gene>
<feature type="transmembrane region" description="Helical" evidence="6">
    <location>
        <begin position="138"/>
        <end position="164"/>
    </location>
</feature>